<dbReference type="EC" id="2.5.1.15" evidence="5 12"/>
<dbReference type="PANTHER" id="PTHR20941">
    <property type="entry name" value="FOLATE SYNTHESIS PROTEINS"/>
    <property type="match status" value="1"/>
</dbReference>
<dbReference type="UniPathway" id="UPA00077">
    <property type="reaction ID" value="UER00156"/>
</dbReference>
<dbReference type="FunFam" id="3.20.20.20:FF:000006">
    <property type="entry name" value="Dihydropteroate synthase"/>
    <property type="match status" value="1"/>
</dbReference>
<evidence type="ECO:0000256" key="7">
    <source>
        <dbReference type="ARBA" id="ARBA00022679"/>
    </source>
</evidence>
<evidence type="ECO:0000256" key="6">
    <source>
        <dbReference type="ARBA" id="ARBA00016919"/>
    </source>
</evidence>
<evidence type="ECO:0000313" key="15">
    <source>
        <dbReference type="Proteomes" id="UP000199518"/>
    </source>
</evidence>
<dbReference type="Gene3D" id="3.20.20.20">
    <property type="entry name" value="Dihydropteroate synthase-like"/>
    <property type="match status" value="1"/>
</dbReference>
<comment type="function">
    <text evidence="12">Catalyzes the condensation of para-aminobenzoate (pABA) with 6-hydroxymethyl-7,8-dihydropterin diphosphate (DHPt-PP) to form 7,8-dihydropteroate (H2Pte), the immediate precursor of folate derivatives.</text>
</comment>
<keyword evidence="8 12" id="KW-0479">Metal-binding</keyword>
<evidence type="ECO:0000256" key="10">
    <source>
        <dbReference type="ARBA" id="ARBA00022909"/>
    </source>
</evidence>
<dbReference type="CDD" id="cd00739">
    <property type="entry name" value="DHPS"/>
    <property type="match status" value="1"/>
</dbReference>
<dbReference type="STRING" id="1576369.SAMN05421753_10875"/>
<feature type="domain" description="Pterin-binding" evidence="13">
    <location>
        <begin position="23"/>
        <end position="276"/>
    </location>
</feature>
<dbReference type="InterPro" id="IPR045031">
    <property type="entry name" value="DHP_synth-like"/>
</dbReference>
<evidence type="ECO:0000256" key="4">
    <source>
        <dbReference type="ARBA" id="ARBA00009503"/>
    </source>
</evidence>
<dbReference type="GO" id="GO:0005829">
    <property type="term" value="C:cytosol"/>
    <property type="evidence" value="ECO:0007669"/>
    <property type="project" value="TreeGrafter"/>
</dbReference>
<evidence type="ECO:0000256" key="1">
    <source>
        <dbReference type="ARBA" id="ARBA00000012"/>
    </source>
</evidence>
<dbReference type="GO" id="GO:0046654">
    <property type="term" value="P:tetrahydrofolate biosynthetic process"/>
    <property type="evidence" value="ECO:0007669"/>
    <property type="project" value="UniProtKB-UniPathway"/>
</dbReference>
<dbReference type="GO" id="GO:0046656">
    <property type="term" value="P:folic acid biosynthetic process"/>
    <property type="evidence" value="ECO:0007669"/>
    <property type="project" value="UniProtKB-KW"/>
</dbReference>
<keyword evidence="9 12" id="KW-0460">Magnesium</keyword>
<dbReference type="Pfam" id="PF00809">
    <property type="entry name" value="Pterin_bind"/>
    <property type="match status" value="1"/>
</dbReference>
<evidence type="ECO:0000313" key="14">
    <source>
        <dbReference type="EMBL" id="SFI35425.1"/>
    </source>
</evidence>
<evidence type="ECO:0000256" key="5">
    <source>
        <dbReference type="ARBA" id="ARBA00012458"/>
    </source>
</evidence>
<dbReference type="InterPro" id="IPR011005">
    <property type="entry name" value="Dihydropteroate_synth-like_sf"/>
</dbReference>
<organism evidence="14 15">
    <name type="scientific">Planctomicrobium piriforme</name>
    <dbReference type="NCBI Taxonomy" id="1576369"/>
    <lineage>
        <taxon>Bacteria</taxon>
        <taxon>Pseudomonadati</taxon>
        <taxon>Planctomycetota</taxon>
        <taxon>Planctomycetia</taxon>
        <taxon>Planctomycetales</taxon>
        <taxon>Planctomycetaceae</taxon>
        <taxon>Planctomicrobium</taxon>
    </lineage>
</organism>
<sequence>MNSDINLRHWSFGKTVWQLGDFPRLMGIVNVTPDSFSDGGRWVSVAAAVEHALELVEQGADVLDIGGESTRPNAEPVTAEEELRRVVPVIEALSRQTTTPISIDTTKADVAQAALAAGASIVNDVSGLTFDPQMASVCAASDCGVILMHMQGTPQTMQLNPTYTNAVTEIRDYLNARCDALVAAGIARERLMVDPGIGFGKTAAHNVEILSHISQFRAAGRPVLIGHSRKGFLQKLVGRKVDERQAGTIGVSIALAAQHTDMLRVHDVGAVRDALVAWRTIMEAAHQSE</sequence>
<evidence type="ECO:0000256" key="12">
    <source>
        <dbReference type="RuleBase" id="RU361205"/>
    </source>
</evidence>
<evidence type="ECO:0000256" key="2">
    <source>
        <dbReference type="ARBA" id="ARBA00001946"/>
    </source>
</evidence>
<comment type="catalytic activity">
    <reaction evidence="1">
        <text>(7,8-dihydropterin-6-yl)methyl diphosphate + 4-aminobenzoate = 7,8-dihydropteroate + diphosphate</text>
        <dbReference type="Rhea" id="RHEA:19949"/>
        <dbReference type="ChEBI" id="CHEBI:17836"/>
        <dbReference type="ChEBI" id="CHEBI:17839"/>
        <dbReference type="ChEBI" id="CHEBI:33019"/>
        <dbReference type="ChEBI" id="CHEBI:72950"/>
        <dbReference type="EC" id="2.5.1.15"/>
    </reaction>
</comment>
<protein>
    <recommendedName>
        <fullName evidence="6 12">Dihydropteroate synthase</fullName>
        <shortName evidence="12">DHPS</shortName>
        <ecNumber evidence="5 12">2.5.1.15</ecNumber>
    </recommendedName>
    <alternativeName>
        <fullName evidence="11 12">Dihydropteroate pyrophosphorylase</fullName>
    </alternativeName>
</protein>
<dbReference type="PANTHER" id="PTHR20941:SF1">
    <property type="entry name" value="FOLIC ACID SYNTHESIS PROTEIN FOL1"/>
    <property type="match status" value="1"/>
</dbReference>
<dbReference type="GO" id="GO:0004156">
    <property type="term" value="F:dihydropteroate synthase activity"/>
    <property type="evidence" value="ECO:0007669"/>
    <property type="project" value="UniProtKB-EC"/>
</dbReference>
<keyword evidence="7 12" id="KW-0808">Transferase</keyword>
<comment type="cofactor">
    <cofactor evidence="2 12">
        <name>Mg(2+)</name>
        <dbReference type="ChEBI" id="CHEBI:18420"/>
    </cofactor>
</comment>
<keyword evidence="10 12" id="KW-0289">Folate biosynthesis</keyword>
<reference evidence="15" key="1">
    <citation type="submission" date="2016-10" db="EMBL/GenBank/DDBJ databases">
        <authorList>
            <person name="Varghese N."/>
            <person name="Submissions S."/>
        </authorList>
    </citation>
    <scope>NUCLEOTIDE SEQUENCE [LARGE SCALE GENOMIC DNA]</scope>
    <source>
        <strain evidence="15">DSM 26348</strain>
    </source>
</reference>
<dbReference type="PROSITE" id="PS00792">
    <property type="entry name" value="DHPS_1"/>
    <property type="match status" value="1"/>
</dbReference>
<dbReference type="PROSITE" id="PS00793">
    <property type="entry name" value="DHPS_2"/>
    <property type="match status" value="1"/>
</dbReference>
<dbReference type="RefSeq" id="WP_245764587.1">
    <property type="nucleotide sequence ID" value="NZ_FOQD01000008.1"/>
</dbReference>
<comment type="pathway">
    <text evidence="3 12">Cofactor biosynthesis; tetrahydrofolate biosynthesis; 7,8-dihydrofolate from 2-amino-4-hydroxy-6-hydroxymethyl-7,8-dihydropteridine diphosphate and 4-aminobenzoate: step 1/2.</text>
</comment>
<evidence type="ECO:0000256" key="9">
    <source>
        <dbReference type="ARBA" id="ARBA00022842"/>
    </source>
</evidence>
<accession>A0A1I3HI60</accession>
<evidence type="ECO:0000256" key="8">
    <source>
        <dbReference type="ARBA" id="ARBA00022723"/>
    </source>
</evidence>
<evidence type="ECO:0000256" key="3">
    <source>
        <dbReference type="ARBA" id="ARBA00004763"/>
    </source>
</evidence>
<dbReference type="NCBIfam" id="TIGR01496">
    <property type="entry name" value="DHPS"/>
    <property type="match status" value="1"/>
</dbReference>
<evidence type="ECO:0000259" key="13">
    <source>
        <dbReference type="PROSITE" id="PS50972"/>
    </source>
</evidence>
<dbReference type="GO" id="GO:0046872">
    <property type="term" value="F:metal ion binding"/>
    <property type="evidence" value="ECO:0007669"/>
    <property type="project" value="UniProtKB-KW"/>
</dbReference>
<name>A0A1I3HI60_9PLAN</name>
<dbReference type="InterPro" id="IPR006390">
    <property type="entry name" value="DHP_synth_dom"/>
</dbReference>
<dbReference type="SUPFAM" id="SSF51717">
    <property type="entry name" value="Dihydropteroate synthetase-like"/>
    <property type="match status" value="1"/>
</dbReference>
<dbReference type="EMBL" id="FOQD01000008">
    <property type="protein sequence ID" value="SFI35425.1"/>
    <property type="molecule type" value="Genomic_DNA"/>
</dbReference>
<dbReference type="AlphaFoldDB" id="A0A1I3HI60"/>
<comment type="similarity">
    <text evidence="4 12">Belongs to the DHPS family.</text>
</comment>
<gene>
    <name evidence="14" type="ORF">SAMN05421753_10875</name>
</gene>
<proteinExistence type="inferred from homology"/>
<dbReference type="InterPro" id="IPR000489">
    <property type="entry name" value="Pterin-binding_dom"/>
</dbReference>
<keyword evidence="15" id="KW-1185">Reference proteome</keyword>
<dbReference type="PROSITE" id="PS50972">
    <property type="entry name" value="PTERIN_BINDING"/>
    <property type="match status" value="1"/>
</dbReference>
<evidence type="ECO:0000256" key="11">
    <source>
        <dbReference type="ARBA" id="ARBA00030193"/>
    </source>
</evidence>
<dbReference type="Proteomes" id="UP000199518">
    <property type="component" value="Unassembled WGS sequence"/>
</dbReference>